<evidence type="ECO:0000313" key="3">
    <source>
        <dbReference type="Proteomes" id="UP000756921"/>
    </source>
</evidence>
<accession>A0A9P6KTW3</accession>
<proteinExistence type="predicted"/>
<dbReference type="Proteomes" id="UP000756921">
    <property type="component" value="Unassembled WGS sequence"/>
</dbReference>
<dbReference type="AlphaFoldDB" id="A0A9P6KTW3"/>
<protein>
    <recommendedName>
        <fullName evidence="4">Glycosyltransferase family 31 protein</fullName>
    </recommendedName>
</protein>
<gene>
    <name evidence="2" type="ORF">PMIN01_01932</name>
</gene>
<reference evidence="2" key="1">
    <citation type="journal article" date="2020" name="Mol. Plant Microbe Interact.">
        <title>Genome Sequence of the Biocontrol Agent Coniothyrium minitans strain Conio (IMI 134523).</title>
        <authorList>
            <person name="Patel D."/>
            <person name="Shittu T.A."/>
            <person name="Baroncelli R."/>
            <person name="Muthumeenakshi S."/>
            <person name="Osborne T.H."/>
            <person name="Janganan T.K."/>
            <person name="Sreenivasaprasad S."/>
        </authorList>
    </citation>
    <scope>NUCLEOTIDE SEQUENCE</scope>
    <source>
        <strain evidence="2">Conio</strain>
    </source>
</reference>
<dbReference type="OrthoDB" id="414175at2759"/>
<keyword evidence="3" id="KW-1185">Reference proteome</keyword>
<comment type="caution">
    <text evidence="2">The sequence shown here is derived from an EMBL/GenBank/DDBJ whole genome shotgun (WGS) entry which is preliminary data.</text>
</comment>
<evidence type="ECO:0000313" key="2">
    <source>
        <dbReference type="EMBL" id="KAF9739298.1"/>
    </source>
</evidence>
<sequence>MLSNRRVIRPLRFLVLLVSLCFFYWVSGFPRTYDDDELPTSLRIPTPGVLEPEQIIVSVKTTTSDSWSELPPLVVLTDSAYHDSLLLMGDSRLTVGPFTVEDVLDRYTDSFVEDNPDMERYRRTLEFAHSSVDFAELKEKDRRKEKGVLATLDKYKMLRWVERTWLLRPERPWYVLTEPNVHLVRPNLLSWLGTFDPDGYHFFANPPAPDAAHTIVLSRGVMKAIMVDRPDLIPYYDNNIRGHKNAFEVLTTVLFSTLNITATMVWPEISDYSPATAPYGPGLWCDHVIAMSNMPTDLMNEMWHFERERWNRPNDDALCFADLWFRFMQPENLDPRDNWDNLSSGTGYEQWNILFDRKRQHHSDESAGRAKPGEGSWEACRDSCSENEFCVQWSYSSVPMPNDNENGETRCHLSRSMKFGQHVAPQQVDRSGEKATLTWKSGWEKERFQSWARQQRCKSPQN</sequence>
<feature type="signal peptide" evidence="1">
    <location>
        <begin position="1"/>
        <end position="28"/>
    </location>
</feature>
<organism evidence="2 3">
    <name type="scientific">Paraphaeosphaeria minitans</name>
    <dbReference type="NCBI Taxonomy" id="565426"/>
    <lineage>
        <taxon>Eukaryota</taxon>
        <taxon>Fungi</taxon>
        <taxon>Dikarya</taxon>
        <taxon>Ascomycota</taxon>
        <taxon>Pezizomycotina</taxon>
        <taxon>Dothideomycetes</taxon>
        <taxon>Pleosporomycetidae</taxon>
        <taxon>Pleosporales</taxon>
        <taxon>Massarineae</taxon>
        <taxon>Didymosphaeriaceae</taxon>
        <taxon>Paraphaeosphaeria</taxon>
    </lineage>
</organism>
<evidence type="ECO:0008006" key="4">
    <source>
        <dbReference type="Google" id="ProtNLM"/>
    </source>
</evidence>
<feature type="chain" id="PRO_5040117003" description="Glycosyltransferase family 31 protein" evidence="1">
    <location>
        <begin position="29"/>
        <end position="462"/>
    </location>
</feature>
<name>A0A9P6KTW3_9PLEO</name>
<dbReference type="EMBL" id="WJXW01000002">
    <property type="protein sequence ID" value="KAF9739298.1"/>
    <property type="molecule type" value="Genomic_DNA"/>
</dbReference>
<keyword evidence="1" id="KW-0732">Signal</keyword>
<evidence type="ECO:0000256" key="1">
    <source>
        <dbReference type="SAM" id="SignalP"/>
    </source>
</evidence>